<dbReference type="InterPro" id="IPR045339">
    <property type="entry name" value="DUF6534"/>
</dbReference>
<keyword evidence="1" id="KW-1133">Transmembrane helix</keyword>
<organism evidence="3 4">
    <name type="scientific">Phanerochaete carnosa (strain HHB-10118-sp)</name>
    <name type="common">White-rot fungus</name>
    <name type="synonym">Peniophora carnosa</name>
    <dbReference type="NCBI Taxonomy" id="650164"/>
    <lineage>
        <taxon>Eukaryota</taxon>
        <taxon>Fungi</taxon>
        <taxon>Dikarya</taxon>
        <taxon>Basidiomycota</taxon>
        <taxon>Agaricomycotina</taxon>
        <taxon>Agaricomycetes</taxon>
        <taxon>Polyporales</taxon>
        <taxon>Phanerochaetaceae</taxon>
        <taxon>Phanerochaete</taxon>
    </lineage>
</organism>
<dbReference type="InParanoid" id="K5WPG5"/>
<dbReference type="GeneID" id="18908042"/>
<evidence type="ECO:0000259" key="2">
    <source>
        <dbReference type="Pfam" id="PF20152"/>
    </source>
</evidence>
<keyword evidence="1" id="KW-0812">Transmembrane</keyword>
<protein>
    <recommendedName>
        <fullName evidence="2">DUF6534 domain-containing protein</fullName>
    </recommendedName>
</protein>
<dbReference type="Proteomes" id="UP000008370">
    <property type="component" value="Unassembled WGS sequence"/>
</dbReference>
<keyword evidence="1" id="KW-0472">Membrane</keyword>
<feature type="transmembrane region" description="Helical" evidence="1">
    <location>
        <begin position="163"/>
        <end position="185"/>
    </location>
</feature>
<dbReference type="OrthoDB" id="2953893at2759"/>
<dbReference type="KEGG" id="pco:PHACADRAFT_125904"/>
<dbReference type="Pfam" id="PF20152">
    <property type="entry name" value="DUF6534"/>
    <property type="match status" value="1"/>
</dbReference>
<dbReference type="PANTHER" id="PTHR40465:SF1">
    <property type="entry name" value="DUF6534 DOMAIN-CONTAINING PROTEIN"/>
    <property type="match status" value="1"/>
</dbReference>
<dbReference type="PANTHER" id="PTHR40465">
    <property type="entry name" value="CHROMOSOME 1, WHOLE GENOME SHOTGUN SEQUENCE"/>
    <property type="match status" value="1"/>
</dbReference>
<evidence type="ECO:0000313" key="3">
    <source>
        <dbReference type="EMBL" id="EKM52237.1"/>
    </source>
</evidence>
<gene>
    <name evidence="3" type="ORF">PHACADRAFT_125904</name>
</gene>
<accession>K5WPG5</accession>
<name>K5WPG5_PHACS</name>
<feature type="transmembrane region" description="Helical" evidence="1">
    <location>
        <begin position="122"/>
        <end position="143"/>
    </location>
</feature>
<reference evidence="3 4" key="1">
    <citation type="journal article" date="2012" name="BMC Genomics">
        <title>Comparative genomics of the white-rot fungi, Phanerochaete carnosa and P. chrysosporium, to elucidate the genetic basis of the distinct wood types they colonize.</title>
        <authorList>
            <person name="Suzuki H."/>
            <person name="MacDonald J."/>
            <person name="Syed K."/>
            <person name="Salamov A."/>
            <person name="Hori C."/>
            <person name="Aerts A."/>
            <person name="Henrissat B."/>
            <person name="Wiebenga A."/>
            <person name="vanKuyk P.A."/>
            <person name="Barry K."/>
            <person name="Lindquist E."/>
            <person name="LaButti K."/>
            <person name="Lapidus A."/>
            <person name="Lucas S."/>
            <person name="Coutinho P."/>
            <person name="Gong Y."/>
            <person name="Samejima M."/>
            <person name="Mahadevan R."/>
            <person name="Abou-Zaid M."/>
            <person name="de Vries R.P."/>
            <person name="Igarashi K."/>
            <person name="Yadav J.S."/>
            <person name="Grigoriev I.V."/>
            <person name="Master E.R."/>
        </authorList>
    </citation>
    <scope>NUCLEOTIDE SEQUENCE [LARGE SCALE GENOMIC DNA]</scope>
    <source>
        <strain evidence="3 4">HHB-10118-sp</strain>
    </source>
</reference>
<dbReference type="HOGENOM" id="CLU_046025_2_1_1"/>
<feature type="domain" description="DUF6534" evidence="2">
    <location>
        <begin position="169"/>
        <end position="263"/>
    </location>
</feature>
<dbReference type="AlphaFoldDB" id="K5WPG5"/>
<dbReference type="RefSeq" id="XP_007398593.1">
    <property type="nucleotide sequence ID" value="XM_007398531.1"/>
</dbReference>
<feature type="transmembrane region" description="Helical" evidence="1">
    <location>
        <begin position="13"/>
        <end position="40"/>
    </location>
</feature>
<evidence type="ECO:0000256" key="1">
    <source>
        <dbReference type="SAM" id="Phobius"/>
    </source>
</evidence>
<evidence type="ECO:0000313" key="4">
    <source>
        <dbReference type="Proteomes" id="UP000008370"/>
    </source>
</evidence>
<proteinExistence type="predicted"/>
<sequence length="382" mass="41734">MVIVTVPADVATIAAPVLLGALFNWGLYGALAVQVYIYHLSFPNDGWVAQSLVYGVFAVDTVQTILVTNDVFNAYTRHFGQIEILVDIQTEWLAVPIFSGIVSCAVQMHYARRIGILSRSRVLQLLISALALTQGVAAIVTGVQAKIAGSFIDLQEEAVVSTGIWLAGSALCDIIIASLMAYLLLRHNIKGTDTRAIINRLVRLIIETGTLTGALSLLSNRSVAATIDIIVYFALRNDDYHSCIATILAKLYSNALLVLFNSRIRIVGGRAGVFASTSAAGRNDRTRSTGRFTTNEDMGFYVPSSEGTTADTDSDVLFSRDHVHDVGRPRVVVLEERQVSRLVTGLPSDFSTDLTLRSTRYPHKRRPSTTIFILWKNVDNSD</sequence>
<keyword evidence="4" id="KW-1185">Reference proteome</keyword>
<dbReference type="EMBL" id="JH930475">
    <property type="protein sequence ID" value="EKM52237.1"/>
    <property type="molecule type" value="Genomic_DNA"/>
</dbReference>